<dbReference type="InterPro" id="IPR012340">
    <property type="entry name" value="NA-bd_OB-fold"/>
</dbReference>
<comment type="caution">
    <text evidence="4">The sequence shown here is derived from an EMBL/GenBank/DDBJ whole genome shotgun (WGS) entry which is preliminary data.</text>
</comment>
<dbReference type="GO" id="GO:0003677">
    <property type="term" value="F:DNA binding"/>
    <property type="evidence" value="ECO:0007669"/>
    <property type="project" value="UniProtKB-KW"/>
</dbReference>
<reference evidence="4" key="1">
    <citation type="journal article" date="2020" name="ISME J.">
        <title>Gammaproteobacteria mediating utilization of methyl-, sulfur- and petroleum organic compounds in deep ocean hydrothermal plumes.</title>
        <authorList>
            <person name="Zhou Z."/>
            <person name="Liu Y."/>
            <person name="Pan J."/>
            <person name="Cron B.R."/>
            <person name="Toner B.M."/>
            <person name="Anantharaman K."/>
            <person name="Breier J.A."/>
            <person name="Dick G.J."/>
            <person name="Li M."/>
        </authorList>
    </citation>
    <scope>NUCLEOTIDE SEQUENCE</scope>
    <source>
        <strain evidence="4">SZUA-1534</strain>
    </source>
</reference>
<dbReference type="Gene3D" id="2.40.50.140">
    <property type="entry name" value="Nucleic acid-binding proteins"/>
    <property type="match status" value="5"/>
</dbReference>
<feature type="domain" description="OB" evidence="2">
    <location>
        <begin position="405"/>
        <end position="479"/>
    </location>
</feature>
<dbReference type="Proteomes" id="UP000623215">
    <property type="component" value="Unassembled WGS sequence"/>
</dbReference>
<dbReference type="GO" id="GO:0010212">
    <property type="term" value="P:response to ionizing radiation"/>
    <property type="evidence" value="ECO:0007669"/>
    <property type="project" value="TreeGrafter"/>
</dbReference>
<dbReference type="AlphaFoldDB" id="A0A832ZY98"/>
<feature type="domain" description="OB" evidence="2">
    <location>
        <begin position="73"/>
        <end position="146"/>
    </location>
</feature>
<feature type="domain" description="Replication factor A C-terminal" evidence="3">
    <location>
        <begin position="514"/>
        <end position="594"/>
    </location>
</feature>
<dbReference type="InterPro" id="IPR004365">
    <property type="entry name" value="NA-bd_OB_tRNA"/>
</dbReference>
<evidence type="ECO:0000256" key="1">
    <source>
        <dbReference type="ARBA" id="ARBA00023125"/>
    </source>
</evidence>
<name>A0A832ZY98_9EURY</name>
<feature type="domain" description="OB" evidence="2">
    <location>
        <begin position="185"/>
        <end position="263"/>
    </location>
</feature>
<evidence type="ECO:0000313" key="4">
    <source>
        <dbReference type="EMBL" id="HIQ31930.1"/>
    </source>
</evidence>
<dbReference type="SUPFAM" id="SSF50249">
    <property type="entry name" value="Nucleic acid-binding proteins"/>
    <property type="match status" value="5"/>
</dbReference>
<dbReference type="PANTHER" id="PTHR13356:SF0">
    <property type="entry name" value="SOSS COMPLEX SUBUNIT B HOMOLOG"/>
    <property type="match status" value="1"/>
</dbReference>
<organism evidence="4 5">
    <name type="scientific">Methanothermococcus okinawensis</name>
    <dbReference type="NCBI Taxonomy" id="155863"/>
    <lineage>
        <taxon>Archaea</taxon>
        <taxon>Methanobacteriati</taxon>
        <taxon>Methanobacteriota</taxon>
        <taxon>Methanomada group</taxon>
        <taxon>Methanococci</taxon>
        <taxon>Methanococcales</taxon>
        <taxon>Methanococcaceae</taxon>
        <taxon>Methanothermococcus</taxon>
    </lineage>
</organism>
<dbReference type="Pfam" id="PF01336">
    <property type="entry name" value="tRNA_anti-codon"/>
    <property type="match status" value="3"/>
</dbReference>
<dbReference type="GO" id="GO:0000724">
    <property type="term" value="P:double-strand break repair via homologous recombination"/>
    <property type="evidence" value="ECO:0007669"/>
    <property type="project" value="TreeGrafter"/>
</dbReference>
<evidence type="ECO:0000259" key="3">
    <source>
        <dbReference type="Pfam" id="PF08646"/>
    </source>
</evidence>
<dbReference type="EMBL" id="DQVW01000006">
    <property type="protein sequence ID" value="HIQ31930.1"/>
    <property type="molecule type" value="Genomic_DNA"/>
</dbReference>
<evidence type="ECO:0000259" key="2">
    <source>
        <dbReference type="Pfam" id="PF01336"/>
    </source>
</evidence>
<dbReference type="Pfam" id="PF08646">
    <property type="entry name" value="Rep_fac-A_C"/>
    <property type="match status" value="1"/>
</dbReference>
<keyword evidence="1" id="KW-0238">DNA-binding</keyword>
<evidence type="ECO:0000313" key="5">
    <source>
        <dbReference type="Proteomes" id="UP000623215"/>
    </source>
</evidence>
<dbReference type="InterPro" id="IPR013955">
    <property type="entry name" value="Rep_factor-A_C"/>
</dbReference>
<gene>
    <name evidence="4" type="ORF">EYH55_00385</name>
</gene>
<dbReference type="CDD" id="cd04491">
    <property type="entry name" value="SoSSB_OBF"/>
    <property type="match status" value="4"/>
</dbReference>
<dbReference type="InterPro" id="IPR051231">
    <property type="entry name" value="SOSS-B"/>
</dbReference>
<protein>
    <submittedName>
        <fullName evidence="4">Replication factor A</fullName>
    </submittedName>
</protein>
<dbReference type="PANTHER" id="PTHR13356">
    <property type="entry name" value="OB FOLD NUCLEIC ACID BINDING PROTEIN-RELATED"/>
    <property type="match status" value="1"/>
</dbReference>
<sequence length="640" mass="73026">MDTDKLVKEILKKISWEELERRIERKIEESGGLISREAAIAIIASELNIDIGDYEDEDFDFSIRDISEGQSNVEVTGKIVDISEVREFRKRDGTLGRVRSITIADNTGTIRLTLWDEKVELAEDLKVGDVVRIGNAYARRWRDRIELSSGSNFTIEKLERYREEKYPEIKEVYRVEELMPGIRAKVRGEVATVYEKREFKRRDGTSGRVKAFILRDDTGVVRCTLWDDLSDIELNIGDVVEVEGYVREGMRGLDIQVDRIEVLERGEPVESPIVDTSQLPQYLGKTVSIRGKVLRILPPRTVKFEDRESRVQEVVLADRHGRVRVSFWGGSIQKLRDVKEGDTVLIKHCKVKSYLTPEGEEVITLSAQSYSEVVKEDTSEVPDLAQELVKIGDLKYLDERSRRDVTTVGRVIEVQEIREFKREDGSTGKVRNIVIEDETGSIRVALWDEHATVDIKEGDVVKVVSGYMREGVMELNVGRYGRIEVNPQGVSIAIERKFIKELETGESAEIRGTVVDYIKQEPILHLCPHCNRRVTLSEEGKFICSECGEVEPREVPVCTLILDDGTGNILCRLYGSAAEKLLNIPREELKGMGEEVFERILGEECVFTGRVNERGEFSVRGVLNFNIDREIELLKKMKNR</sequence>
<accession>A0A832ZY98</accession>
<proteinExistence type="predicted"/>